<feature type="region of interest" description="Disordered" evidence="1">
    <location>
        <begin position="1"/>
        <end position="20"/>
    </location>
</feature>
<feature type="compositionally biased region" description="Basic and acidic residues" evidence="1">
    <location>
        <begin position="341"/>
        <end position="356"/>
    </location>
</feature>
<dbReference type="PANTHER" id="PTHR47423">
    <property type="entry name" value="G-PATCH DOMAIN CONTAINING PROTEIN"/>
    <property type="match status" value="1"/>
</dbReference>
<feature type="region of interest" description="Disordered" evidence="1">
    <location>
        <begin position="387"/>
        <end position="436"/>
    </location>
</feature>
<accession>A0A7J0FLS4</accession>
<evidence type="ECO:0000313" key="3">
    <source>
        <dbReference type="Proteomes" id="UP000585474"/>
    </source>
</evidence>
<dbReference type="AlphaFoldDB" id="A0A7J0FLS4"/>
<gene>
    <name evidence="2" type="ORF">Acr_13g0010550</name>
</gene>
<organism evidence="2 3">
    <name type="scientific">Actinidia rufa</name>
    <dbReference type="NCBI Taxonomy" id="165716"/>
    <lineage>
        <taxon>Eukaryota</taxon>
        <taxon>Viridiplantae</taxon>
        <taxon>Streptophyta</taxon>
        <taxon>Embryophyta</taxon>
        <taxon>Tracheophyta</taxon>
        <taxon>Spermatophyta</taxon>
        <taxon>Magnoliopsida</taxon>
        <taxon>eudicotyledons</taxon>
        <taxon>Gunneridae</taxon>
        <taxon>Pentapetalae</taxon>
        <taxon>asterids</taxon>
        <taxon>Ericales</taxon>
        <taxon>Actinidiaceae</taxon>
        <taxon>Actinidia</taxon>
    </lineage>
</organism>
<sequence length="436" mass="47744">MAGGYKKRPHKTKSRKPLSSSLFIYGGALADWSQNSPAPTPKGKNPNGENRKANSASRPGNPDRGMGSGSRIESDKPRGSAFGYAYPTVDYQEGSLPNGDNDAESNLDESHPIVLVDSEETRIVAYVDQTPAMEFQNLGFSYDYSTSFAMDDSSHRGLGFFTESEATPSGIGSSLQMAEKEGSCFESSPSEGEMDANVSYTHGVSTEAVDDLPAQISPPEKNSGFLSIGGMKLYTHDISDKEDDGDDEVELIDEDSMESSEDSAGSSGSDRSEDTSDSDSDIDEEVAEDYFEGIGGSDEVVNIKKFVEQGLDVSYDENTSAGRFNETLEKLGGIALQDASREYGMKKPQSGREFRAKTSMPRTTPHASLSVLDDLMLVKDPRTFSGRKKREARFPQSWPFEAQKSKHFRKIPGEKKETSQRKDCFEAARENDSPWR</sequence>
<feature type="region of interest" description="Disordered" evidence="1">
    <location>
        <begin position="341"/>
        <end position="365"/>
    </location>
</feature>
<evidence type="ECO:0000313" key="2">
    <source>
        <dbReference type="EMBL" id="GFY99655.1"/>
    </source>
</evidence>
<evidence type="ECO:0000256" key="1">
    <source>
        <dbReference type="SAM" id="MobiDB-lite"/>
    </source>
</evidence>
<feature type="region of interest" description="Disordered" evidence="1">
    <location>
        <begin position="31"/>
        <end position="107"/>
    </location>
</feature>
<feature type="compositionally biased region" description="Basic residues" evidence="1">
    <location>
        <begin position="1"/>
        <end position="16"/>
    </location>
</feature>
<feature type="compositionally biased region" description="Acidic residues" evidence="1">
    <location>
        <begin position="240"/>
        <end position="261"/>
    </location>
</feature>
<keyword evidence="3" id="KW-1185">Reference proteome</keyword>
<feature type="region of interest" description="Disordered" evidence="1">
    <location>
        <begin position="237"/>
        <end position="294"/>
    </location>
</feature>
<reference evidence="2 3" key="1">
    <citation type="submission" date="2019-07" db="EMBL/GenBank/DDBJ databases">
        <title>De Novo Assembly of kiwifruit Actinidia rufa.</title>
        <authorList>
            <person name="Sugita-Konishi S."/>
            <person name="Sato K."/>
            <person name="Mori E."/>
            <person name="Abe Y."/>
            <person name="Kisaki G."/>
            <person name="Hamano K."/>
            <person name="Suezawa K."/>
            <person name="Otani M."/>
            <person name="Fukuda T."/>
            <person name="Manabe T."/>
            <person name="Gomi K."/>
            <person name="Tabuchi M."/>
            <person name="Akimitsu K."/>
            <person name="Kataoka I."/>
        </authorList>
    </citation>
    <scope>NUCLEOTIDE SEQUENCE [LARGE SCALE GENOMIC DNA]</scope>
    <source>
        <strain evidence="3">cv. Fuchu</strain>
    </source>
</reference>
<name>A0A7J0FLS4_9ERIC</name>
<dbReference type="OrthoDB" id="29523at2759"/>
<proteinExistence type="predicted"/>
<feature type="compositionally biased region" description="Acidic residues" evidence="1">
    <location>
        <begin position="275"/>
        <end position="291"/>
    </location>
</feature>
<comment type="caution">
    <text evidence="2">The sequence shown here is derived from an EMBL/GenBank/DDBJ whole genome shotgun (WGS) entry which is preliminary data.</text>
</comment>
<dbReference type="Proteomes" id="UP000585474">
    <property type="component" value="Unassembled WGS sequence"/>
</dbReference>
<feature type="compositionally biased region" description="Basic and acidic residues" evidence="1">
    <location>
        <begin position="411"/>
        <end position="436"/>
    </location>
</feature>
<dbReference type="PANTHER" id="PTHR47423:SF2">
    <property type="entry name" value="PROTEIN SQS1"/>
    <property type="match status" value="1"/>
</dbReference>
<dbReference type="EMBL" id="BJWL01000013">
    <property type="protein sequence ID" value="GFY99655.1"/>
    <property type="molecule type" value="Genomic_DNA"/>
</dbReference>
<protein>
    <submittedName>
        <fullName evidence="2">D111/G-patch domain-containing protein</fullName>
    </submittedName>
</protein>